<evidence type="ECO:0000313" key="1">
    <source>
        <dbReference type="EMBL" id="KGF55593.1"/>
    </source>
</evidence>
<dbReference type="HOGENOM" id="CLU_195130_0_0_9"/>
<reference evidence="1 2" key="1">
    <citation type="submission" date="2011-08" db="EMBL/GenBank/DDBJ databases">
        <title>The Genome Sequence of Clostridium orbiscindens 1_3_50AFAA.</title>
        <authorList>
            <consortium name="The Broad Institute Genome Sequencing Platform"/>
            <person name="Earl A."/>
            <person name="Ward D."/>
            <person name="Feldgarden M."/>
            <person name="Gevers D."/>
            <person name="Daigneault M."/>
            <person name="Strauss J."/>
            <person name="Allen-Vercoe E."/>
            <person name="Young S.K."/>
            <person name="Zeng Q."/>
            <person name="Gargeya S."/>
            <person name="Fitzgerald M."/>
            <person name="Haas B."/>
            <person name="Abouelleil A."/>
            <person name="Alvarado L."/>
            <person name="Arachchi H.M."/>
            <person name="Berlin A."/>
            <person name="Brown A."/>
            <person name="Chapman S.B."/>
            <person name="Chen Z."/>
            <person name="Dunbar C."/>
            <person name="Freedman E."/>
            <person name="Gearin G."/>
            <person name="Gellesch M."/>
            <person name="Goldberg J."/>
            <person name="Griggs A."/>
            <person name="Gujja S."/>
            <person name="Heiman D."/>
            <person name="Howarth C."/>
            <person name="Larson L."/>
            <person name="Lui A."/>
            <person name="MacDonald P.J.P."/>
            <person name="Montmayeur A."/>
            <person name="Murphy C."/>
            <person name="Neiman D."/>
            <person name="Pearson M."/>
            <person name="Priest M."/>
            <person name="Roberts A."/>
            <person name="Saif S."/>
            <person name="Shea T."/>
            <person name="Shenoy N."/>
            <person name="Sisk P."/>
            <person name="Stolte C."/>
            <person name="Sykes S."/>
            <person name="Wortman J."/>
            <person name="Nusbaum C."/>
            <person name="Birren B."/>
        </authorList>
    </citation>
    <scope>NUCLEOTIDE SEQUENCE [LARGE SCALE GENOMIC DNA]</scope>
    <source>
        <strain evidence="1 2">1_3_50AFAA</strain>
    </source>
</reference>
<keyword evidence="2" id="KW-1185">Reference proteome</keyword>
<dbReference type="EMBL" id="ADLO01000056">
    <property type="protein sequence ID" value="KGF55593.1"/>
    <property type="molecule type" value="Genomic_DNA"/>
</dbReference>
<dbReference type="AlphaFoldDB" id="A0A096B849"/>
<comment type="caution">
    <text evidence="1">The sequence shown here is derived from an EMBL/GenBank/DDBJ whole genome shotgun (WGS) entry which is preliminary data.</text>
</comment>
<dbReference type="RefSeq" id="WP_044940987.1">
    <property type="nucleotide sequence ID" value="NZ_KN174163.1"/>
</dbReference>
<name>A0A096B849_FLAPL</name>
<sequence>MTKSKKSIVMHGALLRPLVIGQGALLHAGGKIYHTSRVVVIHDQSDDMVRFETLNSNYCLSMAPFPLAACNPLPMVSLAACA</sequence>
<organism evidence="1 2">
    <name type="scientific">Flavonifractor plautii 1_3_50AFAA</name>
    <dbReference type="NCBI Taxonomy" id="742738"/>
    <lineage>
        <taxon>Bacteria</taxon>
        <taxon>Bacillati</taxon>
        <taxon>Bacillota</taxon>
        <taxon>Clostridia</taxon>
        <taxon>Eubacteriales</taxon>
        <taxon>Oscillospiraceae</taxon>
        <taxon>Flavonifractor</taxon>
    </lineage>
</organism>
<proteinExistence type="predicted"/>
<dbReference type="eggNOG" id="ENOG50331BF">
    <property type="taxonomic scope" value="Bacteria"/>
</dbReference>
<accession>A0A096B849</accession>
<dbReference type="Proteomes" id="UP000029585">
    <property type="component" value="Unassembled WGS sequence"/>
</dbReference>
<gene>
    <name evidence="1" type="ORF">HMPREF9460_01906</name>
</gene>
<evidence type="ECO:0000313" key="2">
    <source>
        <dbReference type="Proteomes" id="UP000029585"/>
    </source>
</evidence>
<protein>
    <submittedName>
        <fullName evidence="1">Uncharacterized protein</fullName>
    </submittedName>
</protein>